<dbReference type="InterPro" id="IPR042271">
    <property type="entry name" value="Zinicin_2_N"/>
</dbReference>
<gene>
    <name evidence="1" type="ORF">UFOPK3124_01083</name>
</gene>
<name>A0A6J6ZK27_9ZZZZ</name>
<dbReference type="NCBIfam" id="TIGR03624">
    <property type="entry name" value="putative hydrolase"/>
    <property type="match status" value="1"/>
</dbReference>
<organism evidence="1">
    <name type="scientific">freshwater metagenome</name>
    <dbReference type="NCBI Taxonomy" id="449393"/>
    <lineage>
        <taxon>unclassified sequences</taxon>
        <taxon>metagenomes</taxon>
        <taxon>ecological metagenomes</taxon>
    </lineage>
</organism>
<accession>A0A6J6ZK27</accession>
<dbReference type="PANTHER" id="PTHR39420">
    <property type="match status" value="1"/>
</dbReference>
<sequence length="433" mass="46973">MISPFGFTPDDGSDENPDEMTPEQIAAMLAQMQKQVTEEFQKLGINPAGFNSPFSAGAESLPKSIVRDTAKKIVASAGSLPVGNIDSTVVTQASSIAQLWLNEATDFAPLTSATRTLSRADWVDSTLSGWQVTVEPLASGLAAAVSELMQQAIEQGQGDETPMPLETIATLLRSFISALIATQLGHSVGSLASSVTGIHDVGLPLIDPVIPALVPENIALWSQDLEIPKSEITLFHAIREEAVARLFDSNPWLVSYIRTAISEYGKGIHIDIDAIQRQAQEAMESGNIDPSNPESFTLALGEGMFTPEESPTQRAALTKLETVFALIEGWTDEVTTLAVSDRLPSIEALRETFRRRRATSAPTQQLFKSLFGLEVSPRLSREAANFWRVVREKEGVTTRDKIWSSLLPSPEDLLDPESFLKSSEVPDDLSGLQ</sequence>
<proteinExistence type="predicted"/>
<dbReference type="InterPro" id="IPR018766">
    <property type="entry name" value="Zinicin_2"/>
</dbReference>
<dbReference type="AlphaFoldDB" id="A0A6J6ZK27"/>
<evidence type="ECO:0000313" key="1">
    <source>
        <dbReference type="EMBL" id="CAB4821932.1"/>
    </source>
</evidence>
<protein>
    <submittedName>
        <fullName evidence="1">Unannotated protein</fullName>
    </submittedName>
</protein>
<dbReference type="Pfam" id="PF10103">
    <property type="entry name" value="Zincin_2"/>
    <property type="match status" value="1"/>
</dbReference>
<dbReference type="Gene3D" id="1.20.150.30">
    <property type="entry name" value="Zincin-like metallopeptidase, N-terminal domain"/>
    <property type="match status" value="1"/>
</dbReference>
<reference evidence="1" key="1">
    <citation type="submission" date="2020-05" db="EMBL/GenBank/DDBJ databases">
        <authorList>
            <person name="Chiriac C."/>
            <person name="Salcher M."/>
            <person name="Ghai R."/>
            <person name="Kavagutti S V."/>
        </authorList>
    </citation>
    <scope>NUCLEOTIDE SEQUENCE</scope>
</reference>
<dbReference type="SUPFAM" id="SSF55486">
    <property type="entry name" value="Metalloproteases ('zincins'), catalytic domain"/>
    <property type="match status" value="1"/>
</dbReference>
<dbReference type="EMBL" id="CAFAAY010000105">
    <property type="protein sequence ID" value="CAB4821932.1"/>
    <property type="molecule type" value="Genomic_DNA"/>
</dbReference>
<dbReference type="PANTHER" id="PTHR39420:SF2">
    <property type="entry name" value="HYDROLASE"/>
    <property type="match status" value="1"/>
</dbReference>